<feature type="domain" description="MucB/RseB N-terminal" evidence="5">
    <location>
        <begin position="53"/>
        <end position="226"/>
    </location>
</feature>
<dbReference type="PIRSF" id="PIRSF005427">
    <property type="entry name" value="RseB"/>
    <property type="match status" value="1"/>
</dbReference>
<dbReference type="GO" id="GO:0045152">
    <property type="term" value="F:antisigma factor binding"/>
    <property type="evidence" value="ECO:0007669"/>
    <property type="project" value="TreeGrafter"/>
</dbReference>
<comment type="subcellular location">
    <subcellularLocation>
        <location evidence="1">Periplasm</location>
    </subcellularLocation>
</comment>
<dbReference type="CDD" id="cd16327">
    <property type="entry name" value="RseB"/>
    <property type="match status" value="1"/>
</dbReference>
<dbReference type="Gene3D" id="3.30.200.100">
    <property type="entry name" value="MucB/RseB, C-terminal domain"/>
    <property type="match status" value="1"/>
</dbReference>
<dbReference type="Gene3D" id="2.50.20.10">
    <property type="entry name" value="Lipoprotein localisation LolA/LolB/LppX"/>
    <property type="match status" value="1"/>
</dbReference>
<evidence type="ECO:0000313" key="7">
    <source>
        <dbReference type="EMBL" id="CUV13965.1"/>
    </source>
</evidence>
<dbReference type="AlphaFoldDB" id="A0A0S4TWM5"/>
<dbReference type="InterPro" id="IPR005588">
    <property type="entry name" value="MucB_RseB"/>
</dbReference>
<accession>A0A0S4TWM5</accession>
<feature type="domain" description="MucB/RseB C-terminal" evidence="6">
    <location>
        <begin position="249"/>
        <end position="352"/>
    </location>
</feature>
<dbReference type="Pfam" id="PF17188">
    <property type="entry name" value="MucB_RseB_C"/>
    <property type="match status" value="1"/>
</dbReference>
<reference evidence="7" key="1">
    <citation type="submission" date="2015-10" db="EMBL/GenBank/DDBJ databases">
        <authorList>
            <person name="Gilbert D.G."/>
        </authorList>
    </citation>
    <scope>NUCLEOTIDE SEQUENCE</scope>
    <source>
        <strain evidence="7">Phyl III-seqv23</strain>
    </source>
</reference>
<protein>
    <submittedName>
        <fullName evidence="7">Putative sigma-e factor regulatory (Negative regulator) transcription regulator protein</fullName>
    </submittedName>
</protein>
<dbReference type="InterPro" id="IPR033434">
    <property type="entry name" value="MucB/RseB_N"/>
</dbReference>
<evidence type="ECO:0000259" key="5">
    <source>
        <dbReference type="Pfam" id="PF03888"/>
    </source>
</evidence>
<dbReference type="PANTHER" id="PTHR38782">
    <property type="match status" value="1"/>
</dbReference>
<dbReference type="InterPro" id="IPR038484">
    <property type="entry name" value="MucB/RseB_C_sf"/>
</dbReference>
<evidence type="ECO:0000256" key="3">
    <source>
        <dbReference type="ARBA" id="ARBA00022729"/>
    </source>
</evidence>
<evidence type="ECO:0000256" key="4">
    <source>
        <dbReference type="ARBA" id="ARBA00022764"/>
    </source>
</evidence>
<keyword evidence="4" id="KW-0574">Periplasm</keyword>
<sequence length="369" mass="41129">MRESMSKVWHPVAGAGARKLQAVRRSVFLLLCVSALSVAAQSQQPEPMPRKEAASWLTKIHRAALKQNYVGTLTYQRGSGMHSTRIQHYTDLFNNEYERVEALDGKQREMLRQNDVVRNLIYEVKLVVTEKQENKDSFPALLATTNGDVLDQYDMRRLPGERVAGMDCEVFQLDPKDGFRYAYRIWAERSSGLLIRAQTIGEDGKVLEQVAFSQVEVGVPSEKQKILAALKNVTGWNQYEVVSQPTNLAEQGWAITSPIKGFQKIREVRRPLGDIAPAGKSSSGFEVQQVVFSDGLAGLSLFIEPVSEKRSRREGFISQGATHVMVRRIADFWLTVVGEVPFATIKQFGAAVDYKPVSANAASRPASTP</sequence>
<keyword evidence="3" id="KW-0732">Signal</keyword>
<gene>
    <name evidence="7" type="primary">rseB</name>
    <name evidence="7" type="ORF">RUN39_v1_670023</name>
</gene>
<dbReference type="InterPro" id="IPR033436">
    <property type="entry name" value="MucB/RseB_C"/>
</dbReference>
<dbReference type="PANTHER" id="PTHR38782:SF1">
    <property type="entry name" value="SIGMA-E FACTOR REGULATORY PROTEIN RSEB"/>
    <property type="match status" value="1"/>
</dbReference>
<dbReference type="Pfam" id="PF03888">
    <property type="entry name" value="MucB_RseB"/>
    <property type="match status" value="1"/>
</dbReference>
<evidence type="ECO:0000256" key="2">
    <source>
        <dbReference type="ARBA" id="ARBA00008150"/>
    </source>
</evidence>
<name>A0A0S4TWM5_RALSL</name>
<evidence type="ECO:0000256" key="1">
    <source>
        <dbReference type="ARBA" id="ARBA00004418"/>
    </source>
</evidence>
<dbReference type="GO" id="GO:0030288">
    <property type="term" value="C:outer membrane-bounded periplasmic space"/>
    <property type="evidence" value="ECO:0007669"/>
    <property type="project" value="TreeGrafter"/>
</dbReference>
<evidence type="ECO:0000259" key="6">
    <source>
        <dbReference type="Pfam" id="PF17188"/>
    </source>
</evidence>
<proteinExistence type="inferred from homology"/>
<dbReference type="GO" id="GO:0032885">
    <property type="term" value="P:regulation of polysaccharide biosynthetic process"/>
    <property type="evidence" value="ECO:0007669"/>
    <property type="project" value="TreeGrafter"/>
</dbReference>
<dbReference type="EMBL" id="LN899819">
    <property type="protein sequence ID" value="CUV13965.1"/>
    <property type="molecule type" value="Genomic_DNA"/>
</dbReference>
<organism evidence="7">
    <name type="scientific">Ralstonia solanacearum</name>
    <name type="common">Pseudomonas solanacearum</name>
    <dbReference type="NCBI Taxonomy" id="305"/>
    <lineage>
        <taxon>Bacteria</taxon>
        <taxon>Pseudomonadati</taxon>
        <taxon>Pseudomonadota</taxon>
        <taxon>Betaproteobacteria</taxon>
        <taxon>Burkholderiales</taxon>
        <taxon>Burkholderiaceae</taxon>
        <taxon>Ralstonia</taxon>
        <taxon>Ralstonia solanacearum species complex</taxon>
    </lineage>
</organism>
<comment type="similarity">
    <text evidence="2">Belongs to the RseB family.</text>
</comment>